<evidence type="ECO:0000313" key="1">
    <source>
        <dbReference type="EMBL" id="CAL1275475.1"/>
    </source>
</evidence>
<name>A0AAV1ZYM0_9ARAC</name>
<dbReference type="AlphaFoldDB" id="A0AAV1ZYM0"/>
<protein>
    <submittedName>
        <fullName evidence="1">Uncharacterized protein</fullName>
    </submittedName>
</protein>
<gene>
    <name evidence="1" type="ORF">LARSCL_LOCUS8090</name>
</gene>
<proteinExistence type="predicted"/>
<feature type="non-terminal residue" evidence="1">
    <location>
        <position position="76"/>
    </location>
</feature>
<reference evidence="1 2" key="1">
    <citation type="submission" date="2024-04" db="EMBL/GenBank/DDBJ databases">
        <authorList>
            <person name="Rising A."/>
            <person name="Reimegard J."/>
            <person name="Sonavane S."/>
            <person name="Akerstrom W."/>
            <person name="Nylinder S."/>
            <person name="Hedman E."/>
            <person name="Kallberg Y."/>
        </authorList>
    </citation>
    <scope>NUCLEOTIDE SEQUENCE [LARGE SCALE GENOMIC DNA]</scope>
</reference>
<dbReference type="Proteomes" id="UP001497382">
    <property type="component" value="Unassembled WGS sequence"/>
</dbReference>
<sequence>MEESSCTKCGKRCDLDLPSIASRVTRHTCEICQRLSDPSVNENNRTIDTFHCCLHSHSSFLSSSNECSRLLPDVVL</sequence>
<evidence type="ECO:0000313" key="2">
    <source>
        <dbReference type="Proteomes" id="UP001497382"/>
    </source>
</evidence>
<accession>A0AAV1ZYM0</accession>
<keyword evidence="2" id="KW-1185">Reference proteome</keyword>
<organism evidence="1 2">
    <name type="scientific">Larinioides sclopetarius</name>
    <dbReference type="NCBI Taxonomy" id="280406"/>
    <lineage>
        <taxon>Eukaryota</taxon>
        <taxon>Metazoa</taxon>
        <taxon>Ecdysozoa</taxon>
        <taxon>Arthropoda</taxon>
        <taxon>Chelicerata</taxon>
        <taxon>Arachnida</taxon>
        <taxon>Araneae</taxon>
        <taxon>Araneomorphae</taxon>
        <taxon>Entelegynae</taxon>
        <taxon>Araneoidea</taxon>
        <taxon>Araneidae</taxon>
        <taxon>Larinioides</taxon>
    </lineage>
</organism>
<dbReference type="EMBL" id="CAXIEN010000085">
    <property type="protein sequence ID" value="CAL1275475.1"/>
    <property type="molecule type" value="Genomic_DNA"/>
</dbReference>
<comment type="caution">
    <text evidence="1">The sequence shown here is derived from an EMBL/GenBank/DDBJ whole genome shotgun (WGS) entry which is preliminary data.</text>
</comment>